<dbReference type="OrthoDB" id="9791357at2"/>
<dbReference type="RefSeq" id="WP_089530861.1">
    <property type="nucleotide sequence ID" value="NZ_CP022437.1"/>
</dbReference>
<sequence length="252" mass="28100">MKHKRNFLDLFEVEKPILAMIHLKGDNDEERLKIAKCEIDLLIESGVDGLIVENYFGSVANVEEVLKYLHKERNNIVYGVNVLGDYKSAFELADCYGVKYIQIDSVAGHLNSADDSRFHKHITSLRESTNISVLGGVRFKYQPYLSGRSLEEDLHIGMDRCDSMVVTGKGTGIETDLNKINQFRDIMGSNFPLIVGAGLTVENCAAQISLADAAIVGSYLKDTGNDDGNVSLKNAKAFMNEVERLRKMYNLN</sequence>
<dbReference type="PANTHER" id="PTHR21381">
    <property type="entry name" value="ZGC:162297"/>
    <property type="match status" value="1"/>
</dbReference>
<gene>
    <name evidence="2" type="ORF">CFK40_04165</name>
</gene>
<dbReference type="Pfam" id="PF03437">
    <property type="entry name" value="BtpA"/>
    <property type="match status" value="1"/>
</dbReference>
<evidence type="ECO:0000313" key="2">
    <source>
        <dbReference type="EMBL" id="ASN04259.1"/>
    </source>
</evidence>
<accession>A0A221M9F4</accession>
<organism evidence="2 3">
    <name type="scientific">Virgibacillus necropolis</name>
    <dbReference type="NCBI Taxonomy" id="163877"/>
    <lineage>
        <taxon>Bacteria</taxon>
        <taxon>Bacillati</taxon>
        <taxon>Bacillota</taxon>
        <taxon>Bacilli</taxon>
        <taxon>Bacillales</taxon>
        <taxon>Bacillaceae</taxon>
        <taxon>Virgibacillus</taxon>
    </lineage>
</organism>
<dbReference type="KEGG" id="vne:CFK40_04165"/>
<name>A0A221M9F4_9BACI</name>
<comment type="similarity">
    <text evidence="1">Belongs to the BtpA family.</text>
</comment>
<dbReference type="InterPro" id="IPR011060">
    <property type="entry name" value="RibuloseP-bd_barrel"/>
</dbReference>
<dbReference type="PANTHER" id="PTHR21381:SF3">
    <property type="entry name" value="SGC REGION PROTEIN SGCQ-RELATED"/>
    <property type="match status" value="1"/>
</dbReference>
<dbReference type="InterPro" id="IPR005137">
    <property type="entry name" value="BtpA"/>
</dbReference>
<dbReference type="Proteomes" id="UP000204391">
    <property type="component" value="Chromosome"/>
</dbReference>
<dbReference type="EMBL" id="CP022437">
    <property type="protein sequence ID" value="ASN04259.1"/>
    <property type="molecule type" value="Genomic_DNA"/>
</dbReference>
<dbReference type="SUPFAM" id="SSF51366">
    <property type="entry name" value="Ribulose-phoshate binding barrel"/>
    <property type="match status" value="1"/>
</dbReference>
<keyword evidence="3" id="KW-1185">Reference proteome</keyword>
<evidence type="ECO:0000256" key="1">
    <source>
        <dbReference type="ARBA" id="ARBA00006007"/>
    </source>
</evidence>
<proteinExistence type="inferred from homology"/>
<protein>
    <submittedName>
        <fullName evidence="2">Membrane biogenesis protein</fullName>
    </submittedName>
</protein>
<reference evidence="2 3" key="1">
    <citation type="journal article" date="2003" name="Int. J. Syst. Evol. Microbiol.">
        <title>Virgibacillus carmonensis sp. nov., Virgibacillus necropolis sp. nov. and Virgibacillus picturae sp. nov., three novel species isolated from deteriorated mural paintings, transfer of the species of the genus salibacillus to Virgibacillus, as Virgibacillus marismortui comb. nov. and Virgibacillus salexigens comb. nov., and emended description of the genus Virgibacillus.</title>
        <authorList>
            <person name="Heyrman J."/>
            <person name="Logan N.A."/>
            <person name="Busse H.J."/>
            <person name="Balcaen A."/>
            <person name="Lebbe L."/>
            <person name="Rodriguez-Diaz M."/>
            <person name="Swings J."/>
            <person name="De Vos P."/>
        </authorList>
    </citation>
    <scope>NUCLEOTIDE SEQUENCE [LARGE SCALE GENOMIC DNA]</scope>
    <source>
        <strain evidence="2 3">LMG 19488</strain>
    </source>
</reference>
<dbReference type="AlphaFoldDB" id="A0A221M9F4"/>
<evidence type="ECO:0000313" key="3">
    <source>
        <dbReference type="Proteomes" id="UP000204391"/>
    </source>
</evidence>